<dbReference type="Gene3D" id="1.20.1250.20">
    <property type="entry name" value="MFS general substrate transporter like domains"/>
    <property type="match status" value="1"/>
</dbReference>
<dbReference type="AlphaFoldDB" id="A0AAW1XUH4"/>
<protein>
    <recommendedName>
        <fullName evidence="9">Major facilitator superfamily (MFS) profile domain-containing protein</fullName>
    </recommendedName>
</protein>
<keyword evidence="8" id="KW-1185">Reference proteome</keyword>
<organism evidence="7 8">
    <name type="scientific">Rubus argutus</name>
    <name type="common">Southern blackberry</name>
    <dbReference type="NCBI Taxonomy" id="59490"/>
    <lineage>
        <taxon>Eukaryota</taxon>
        <taxon>Viridiplantae</taxon>
        <taxon>Streptophyta</taxon>
        <taxon>Embryophyta</taxon>
        <taxon>Tracheophyta</taxon>
        <taxon>Spermatophyta</taxon>
        <taxon>Magnoliopsida</taxon>
        <taxon>eudicotyledons</taxon>
        <taxon>Gunneridae</taxon>
        <taxon>Pentapetalae</taxon>
        <taxon>rosids</taxon>
        <taxon>fabids</taxon>
        <taxon>Rosales</taxon>
        <taxon>Rosaceae</taxon>
        <taxon>Rosoideae</taxon>
        <taxon>Rosoideae incertae sedis</taxon>
        <taxon>Rubus</taxon>
    </lineage>
</organism>
<keyword evidence="5 6" id="KW-0472">Membrane</keyword>
<dbReference type="InterPro" id="IPR050814">
    <property type="entry name" value="Myo-inositol_Transporter"/>
</dbReference>
<feature type="transmembrane region" description="Helical" evidence="6">
    <location>
        <begin position="193"/>
        <end position="215"/>
    </location>
</feature>
<dbReference type="InterPro" id="IPR005828">
    <property type="entry name" value="MFS_sugar_transport-like"/>
</dbReference>
<keyword evidence="2" id="KW-0813">Transport</keyword>
<feature type="transmembrane region" description="Helical" evidence="6">
    <location>
        <begin position="261"/>
        <end position="283"/>
    </location>
</feature>
<dbReference type="GO" id="GO:0022857">
    <property type="term" value="F:transmembrane transporter activity"/>
    <property type="evidence" value="ECO:0007669"/>
    <property type="project" value="InterPro"/>
</dbReference>
<dbReference type="InterPro" id="IPR036259">
    <property type="entry name" value="MFS_trans_sf"/>
</dbReference>
<comment type="subcellular location">
    <subcellularLocation>
        <location evidence="1">Membrane</location>
    </subcellularLocation>
</comment>
<proteinExistence type="predicted"/>
<dbReference type="PANTHER" id="PTHR48020:SF49">
    <property type="entry name" value="SUGAR TRANSPORTER"/>
    <property type="match status" value="1"/>
</dbReference>
<dbReference type="Proteomes" id="UP001457282">
    <property type="component" value="Unassembled WGS sequence"/>
</dbReference>
<evidence type="ECO:0000313" key="7">
    <source>
        <dbReference type="EMBL" id="KAK9939122.1"/>
    </source>
</evidence>
<evidence type="ECO:0000256" key="3">
    <source>
        <dbReference type="ARBA" id="ARBA00022692"/>
    </source>
</evidence>
<evidence type="ECO:0000256" key="6">
    <source>
        <dbReference type="SAM" id="Phobius"/>
    </source>
</evidence>
<evidence type="ECO:0000256" key="2">
    <source>
        <dbReference type="ARBA" id="ARBA00022448"/>
    </source>
</evidence>
<keyword evidence="4 6" id="KW-1133">Transmembrane helix</keyword>
<accession>A0AAW1XUH4</accession>
<dbReference type="EMBL" id="JBEDUW010000003">
    <property type="protein sequence ID" value="KAK9939122.1"/>
    <property type="molecule type" value="Genomic_DNA"/>
</dbReference>
<dbReference type="GO" id="GO:0016020">
    <property type="term" value="C:membrane"/>
    <property type="evidence" value="ECO:0007669"/>
    <property type="project" value="UniProtKB-SubCell"/>
</dbReference>
<dbReference type="SUPFAM" id="SSF103473">
    <property type="entry name" value="MFS general substrate transporter"/>
    <property type="match status" value="1"/>
</dbReference>
<comment type="caution">
    <text evidence="7">The sequence shown here is derived from an EMBL/GenBank/DDBJ whole genome shotgun (WGS) entry which is preliminary data.</text>
</comment>
<keyword evidence="3 6" id="KW-0812">Transmembrane</keyword>
<evidence type="ECO:0008006" key="9">
    <source>
        <dbReference type="Google" id="ProtNLM"/>
    </source>
</evidence>
<evidence type="ECO:0000256" key="5">
    <source>
        <dbReference type="ARBA" id="ARBA00023136"/>
    </source>
</evidence>
<dbReference type="Pfam" id="PF00083">
    <property type="entry name" value="Sugar_tr"/>
    <property type="match status" value="1"/>
</dbReference>
<feature type="transmembrane region" description="Helical" evidence="6">
    <location>
        <begin position="236"/>
        <end position="255"/>
    </location>
</feature>
<feature type="transmembrane region" description="Helical" evidence="6">
    <location>
        <begin position="78"/>
        <end position="95"/>
    </location>
</feature>
<gene>
    <name evidence="7" type="ORF">M0R45_015830</name>
</gene>
<dbReference type="PANTHER" id="PTHR48020">
    <property type="entry name" value="PROTON MYO-INOSITOL COTRANSPORTER"/>
    <property type="match status" value="1"/>
</dbReference>
<reference evidence="7 8" key="1">
    <citation type="journal article" date="2023" name="G3 (Bethesda)">
        <title>A chromosome-length genome assembly and annotation of blackberry (Rubus argutus, cv. 'Hillquist').</title>
        <authorList>
            <person name="Bruna T."/>
            <person name="Aryal R."/>
            <person name="Dudchenko O."/>
            <person name="Sargent D.J."/>
            <person name="Mead D."/>
            <person name="Buti M."/>
            <person name="Cavallini A."/>
            <person name="Hytonen T."/>
            <person name="Andres J."/>
            <person name="Pham M."/>
            <person name="Weisz D."/>
            <person name="Mascagni F."/>
            <person name="Usai G."/>
            <person name="Natali L."/>
            <person name="Bassil N."/>
            <person name="Fernandez G.E."/>
            <person name="Lomsadze A."/>
            <person name="Armour M."/>
            <person name="Olukolu B."/>
            <person name="Poorten T."/>
            <person name="Britton C."/>
            <person name="Davik J."/>
            <person name="Ashrafi H."/>
            <person name="Aiden E.L."/>
            <person name="Borodovsky M."/>
            <person name="Worthington M."/>
        </authorList>
    </citation>
    <scope>NUCLEOTIDE SEQUENCE [LARGE SCALE GENOMIC DNA]</scope>
    <source>
        <strain evidence="7">PI 553951</strain>
    </source>
</reference>
<feature type="transmembrane region" description="Helical" evidence="6">
    <location>
        <begin position="36"/>
        <end position="66"/>
    </location>
</feature>
<dbReference type="Gene3D" id="1.10.286.90">
    <property type="entry name" value="MFS transporter, transmembrane helix TM10b"/>
    <property type="match status" value="1"/>
</dbReference>
<sequence length="322" mass="35624">MGIEENENGETGLSAVPLGFKNKYKRMDSQLTERKYVLACAIFASLNSVLLGYDVGVMSGAIIFIHEDLKITEVQEEVLVGILSVVSIFGSLAGGRTSDFIGRKWTMALAALVFQTVGILPSISLVLHFFIIPESPRWLVMQNRVDEARSVLLKTNENQTWKKARALYQHYWNDLSAYSVWESVSLYSGKDRIGIAFAILSVCGNVASSLLELVCLLGFDIRNLSSTVAKLKHQRLGLWVTGSAVALIAMSFSSVSDANFIWWNLLHLSGNIGSFWCVCLQTCSGNQGKSLDRLSCFLRLMSMDGKGRQVELGDVEHLVQKE</sequence>
<evidence type="ECO:0000256" key="1">
    <source>
        <dbReference type="ARBA" id="ARBA00004370"/>
    </source>
</evidence>
<name>A0AAW1XUH4_RUBAR</name>
<evidence type="ECO:0000313" key="8">
    <source>
        <dbReference type="Proteomes" id="UP001457282"/>
    </source>
</evidence>
<feature type="transmembrane region" description="Helical" evidence="6">
    <location>
        <begin position="107"/>
        <end position="131"/>
    </location>
</feature>
<evidence type="ECO:0000256" key="4">
    <source>
        <dbReference type="ARBA" id="ARBA00022989"/>
    </source>
</evidence>